<reference evidence="1 2" key="1">
    <citation type="submission" date="2019-02" db="EMBL/GenBank/DDBJ databases">
        <title>Marinobacter halodurans sp. nov., a marine bacterium isolated from sea tidal flat.</title>
        <authorList>
            <person name="Yoo Y."/>
            <person name="Lee D.W."/>
            <person name="Kim B.S."/>
            <person name="Kim J.-J."/>
        </authorList>
    </citation>
    <scope>NUCLEOTIDE SEQUENCE [LARGE SCALE GENOMIC DNA]</scope>
    <source>
        <strain evidence="1 2">YJ-S3-2</strain>
    </source>
</reference>
<evidence type="ECO:0000313" key="2">
    <source>
        <dbReference type="Proteomes" id="UP000313645"/>
    </source>
</evidence>
<comment type="caution">
    <text evidence="1">The sequence shown here is derived from an EMBL/GenBank/DDBJ whole genome shotgun (WGS) entry which is preliminary data.</text>
</comment>
<dbReference type="RefSeq" id="WP_131483808.1">
    <property type="nucleotide sequence ID" value="NZ_SJDL01000046.1"/>
</dbReference>
<accession>A0ABY1ZEM1</accession>
<keyword evidence="2" id="KW-1185">Reference proteome</keyword>
<evidence type="ECO:0000313" key="1">
    <source>
        <dbReference type="EMBL" id="TBW48720.1"/>
    </source>
</evidence>
<dbReference type="EMBL" id="SJDL01000046">
    <property type="protein sequence ID" value="TBW48720.1"/>
    <property type="molecule type" value="Genomic_DNA"/>
</dbReference>
<name>A0ABY1ZEM1_9GAMM</name>
<proteinExistence type="predicted"/>
<dbReference type="Proteomes" id="UP000313645">
    <property type="component" value="Unassembled WGS sequence"/>
</dbReference>
<sequence length="101" mass="11517">MDRKPSGEPASNQPRQSDRFVTLRAPTRPLRMSVKSQGPRSFSGGWVHMALAESWVEFLAWYLANARNLVVQFGSLFWLLSGFQQRAQFVGLFVVNPEYGR</sequence>
<protein>
    <submittedName>
        <fullName evidence="1">Uncharacterized protein</fullName>
    </submittedName>
</protein>
<gene>
    <name evidence="1" type="ORF">EZI54_20735</name>
</gene>
<organism evidence="1 2">
    <name type="scientific">Marinobacter halodurans</name>
    <dbReference type="NCBI Taxonomy" id="2528979"/>
    <lineage>
        <taxon>Bacteria</taxon>
        <taxon>Pseudomonadati</taxon>
        <taxon>Pseudomonadota</taxon>
        <taxon>Gammaproteobacteria</taxon>
        <taxon>Pseudomonadales</taxon>
        <taxon>Marinobacteraceae</taxon>
        <taxon>Marinobacter</taxon>
    </lineage>
</organism>